<evidence type="ECO:0000256" key="4">
    <source>
        <dbReference type="ARBA" id="ARBA00022833"/>
    </source>
</evidence>
<dbReference type="OrthoDB" id="6077919at2759"/>
<dbReference type="SMART" id="SM00355">
    <property type="entry name" value="ZnF_C2H2"/>
    <property type="match status" value="7"/>
</dbReference>
<protein>
    <recommendedName>
        <fullName evidence="8">C2H2-type domain-containing protein</fullName>
    </recommendedName>
</protein>
<evidence type="ECO:0000256" key="5">
    <source>
        <dbReference type="PROSITE-ProRule" id="PRU00042"/>
    </source>
</evidence>
<evidence type="ECO:0000313" key="10">
    <source>
        <dbReference type="Proteomes" id="UP000218811"/>
    </source>
</evidence>
<dbReference type="PROSITE" id="PS00028">
    <property type="entry name" value="ZINC_FINGER_C2H2_1"/>
    <property type="match status" value="2"/>
</dbReference>
<gene>
    <name evidence="9" type="ORF">WOLCODRAFT_102830</name>
</gene>
<dbReference type="GO" id="GO:0000977">
    <property type="term" value="F:RNA polymerase II transcription regulatory region sequence-specific DNA binding"/>
    <property type="evidence" value="ECO:0007669"/>
    <property type="project" value="TreeGrafter"/>
</dbReference>
<evidence type="ECO:0000256" key="1">
    <source>
        <dbReference type="ARBA" id="ARBA00022723"/>
    </source>
</evidence>
<feature type="domain" description="C2H2-type" evidence="8">
    <location>
        <begin position="61"/>
        <end position="89"/>
    </location>
</feature>
<evidence type="ECO:0000256" key="6">
    <source>
        <dbReference type="SAM" id="MobiDB-lite"/>
    </source>
</evidence>
<name>A0A2H3K3G2_WOLCO</name>
<dbReference type="EMBL" id="KB468135">
    <property type="protein sequence ID" value="PCH42947.1"/>
    <property type="molecule type" value="Genomic_DNA"/>
</dbReference>
<feature type="domain" description="C2H2-type" evidence="8">
    <location>
        <begin position="236"/>
        <end position="258"/>
    </location>
</feature>
<dbReference type="Proteomes" id="UP000218811">
    <property type="component" value="Unassembled WGS sequence"/>
</dbReference>
<keyword evidence="7" id="KW-1133">Transmembrane helix</keyword>
<keyword evidence="2" id="KW-0677">Repeat</keyword>
<accession>A0A2H3K3G2</accession>
<evidence type="ECO:0000313" key="9">
    <source>
        <dbReference type="EMBL" id="PCH42947.1"/>
    </source>
</evidence>
<dbReference type="PANTHER" id="PTHR24409:SF356">
    <property type="entry name" value="C2H2 FINGER DOMAIN TRANSCRIPTION FACTOR (EUROFUNG)"/>
    <property type="match status" value="1"/>
</dbReference>
<keyword evidence="7" id="KW-0812">Transmembrane</keyword>
<proteinExistence type="predicted"/>
<dbReference type="Gene3D" id="3.30.160.60">
    <property type="entry name" value="Classic Zinc Finger"/>
    <property type="match status" value="2"/>
</dbReference>
<keyword evidence="4" id="KW-0862">Zinc</keyword>
<dbReference type="InterPro" id="IPR013087">
    <property type="entry name" value="Znf_C2H2_type"/>
</dbReference>
<dbReference type="InterPro" id="IPR036236">
    <property type="entry name" value="Znf_C2H2_sf"/>
</dbReference>
<evidence type="ECO:0000256" key="7">
    <source>
        <dbReference type="SAM" id="Phobius"/>
    </source>
</evidence>
<organism evidence="9 10">
    <name type="scientific">Wolfiporia cocos (strain MD-104)</name>
    <name type="common">Brown rot fungus</name>
    <dbReference type="NCBI Taxonomy" id="742152"/>
    <lineage>
        <taxon>Eukaryota</taxon>
        <taxon>Fungi</taxon>
        <taxon>Dikarya</taxon>
        <taxon>Basidiomycota</taxon>
        <taxon>Agaricomycotina</taxon>
        <taxon>Agaricomycetes</taxon>
        <taxon>Polyporales</taxon>
        <taxon>Phaeolaceae</taxon>
        <taxon>Wolfiporia</taxon>
    </lineage>
</organism>
<reference evidence="9 10" key="1">
    <citation type="journal article" date="2012" name="Science">
        <title>The Paleozoic origin of enzymatic lignin decomposition reconstructed from 31 fungal genomes.</title>
        <authorList>
            <person name="Floudas D."/>
            <person name="Binder M."/>
            <person name="Riley R."/>
            <person name="Barry K."/>
            <person name="Blanchette R.A."/>
            <person name="Henrissat B."/>
            <person name="Martinez A.T."/>
            <person name="Otillar R."/>
            <person name="Spatafora J.W."/>
            <person name="Yadav J.S."/>
            <person name="Aerts A."/>
            <person name="Benoit I."/>
            <person name="Boyd A."/>
            <person name="Carlson A."/>
            <person name="Copeland A."/>
            <person name="Coutinho P.M."/>
            <person name="de Vries R.P."/>
            <person name="Ferreira P."/>
            <person name="Findley K."/>
            <person name="Foster B."/>
            <person name="Gaskell J."/>
            <person name="Glotzer D."/>
            <person name="Gorecki P."/>
            <person name="Heitman J."/>
            <person name="Hesse C."/>
            <person name="Hori C."/>
            <person name="Igarashi K."/>
            <person name="Jurgens J.A."/>
            <person name="Kallen N."/>
            <person name="Kersten P."/>
            <person name="Kohler A."/>
            <person name="Kuees U."/>
            <person name="Kumar T.K.A."/>
            <person name="Kuo A."/>
            <person name="LaButti K."/>
            <person name="Larrondo L.F."/>
            <person name="Lindquist E."/>
            <person name="Ling A."/>
            <person name="Lombard V."/>
            <person name="Lucas S."/>
            <person name="Lundell T."/>
            <person name="Martin R."/>
            <person name="McLaughlin D.J."/>
            <person name="Morgenstern I."/>
            <person name="Morin E."/>
            <person name="Murat C."/>
            <person name="Nagy L.G."/>
            <person name="Nolan M."/>
            <person name="Ohm R.A."/>
            <person name="Patyshakuliyeva A."/>
            <person name="Rokas A."/>
            <person name="Ruiz-Duenas F.J."/>
            <person name="Sabat G."/>
            <person name="Salamov A."/>
            <person name="Samejima M."/>
            <person name="Schmutz J."/>
            <person name="Slot J.C."/>
            <person name="St John F."/>
            <person name="Stenlid J."/>
            <person name="Sun H."/>
            <person name="Sun S."/>
            <person name="Syed K."/>
            <person name="Tsang A."/>
            <person name="Wiebenga A."/>
            <person name="Young D."/>
            <person name="Pisabarro A."/>
            <person name="Eastwood D.C."/>
            <person name="Martin F."/>
            <person name="Cullen D."/>
            <person name="Grigoriev I.V."/>
            <person name="Hibbett D.S."/>
        </authorList>
    </citation>
    <scope>NUCLEOTIDE SEQUENCE [LARGE SCALE GENOMIC DNA]</scope>
    <source>
        <strain evidence="9 10">MD-104</strain>
    </source>
</reference>
<dbReference type="SUPFAM" id="SSF57667">
    <property type="entry name" value="beta-beta-alpha zinc fingers"/>
    <property type="match status" value="2"/>
</dbReference>
<feature type="domain" description="C2H2-type" evidence="8">
    <location>
        <begin position="4"/>
        <end position="29"/>
    </location>
</feature>
<sequence>MQLFRCDPCGSYFESVRALQNHGKTSPRHVIDYGRRCLQCGSVYSSPASLIQHYVESPLHYYCSRCDEHFERDSDYVSHKLYRHNGSDAAPNNVSPDAIWYCTECNLAFQTRDDLYMHWESTTHTTQQYTCPGNDCSKTFGTPSAVIQHLESGACASGMTRQRVNRMAIAADRGAVITDRARIAADNERLSMPEPVATTAWFNGSSFECIICHRTCQSLVGLNRHLRSPAHSEKIFKCPQQWSGCGKAFNTLSGLVQHVESGVCGVRRFAPEMSSGGGERLQISFSDEETTGRTSGTSQYPLRTEPAGSSSPSYTQRSAYEEPRQSFSEPRSYVPVASLQSGTYTYQRPQQPSIPTYQRSQQSSSCGMIVRAVITITILFWSIKFLAVVVAVSLGGVILSAILISCIYSLLVRLGRRLMH</sequence>
<evidence type="ECO:0000259" key="8">
    <source>
        <dbReference type="PROSITE" id="PS50157"/>
    </source>
</evidence>
<dbReference type="PROSITE" id="PS50157">
    <property type="entry name" value="ZINC_FINGER_C2H2_2"/>
    <property type="match status" value="4"/>
</dbReference>
<feature type="domain" description="C2H2-type" evidence="8">
    <location>
        <begin position="100"/>
        <end position="129"/>
    </location>
</feature>
<dbReference type="GO" id="GO:0008270">
    <property type="term" value="F:zinc ion binding"/>
    <property type="evidence" value="ECO:0007669"/>
    <property type="project" value="UniProtKB-KW"/>
</dbReference>
<dbReference type="GO" id="GO:0000981">
    <property type="term" value="F:DNA-binding transcription factor activity, RNA polymerase II-specific"/>
    <property type="evidence" value="ECO:0007669"/>
    <property type="project" value="TreeGrafter"/>
</dbReference>
<keyword evidence="1" id="KW-0479">Metal-binding</keyword>
<keyword evidence="7" id="KW-0472">Membrane</keyword>
<feature type="compositionally biased region" description="Polar residues" evidence="6">
    <location>
        <begin position="292"/>
        <end position="318"/>
    </location>
</feature>
<evidence type="ECO:0000256" key="2">
    <source>
        <dbReference type="ARBA" id="ARBA00022737"/>
    </source>
</evidence>
<evidence type="ECO:0000256" key="3">
    <source>
        <dbReference type="ARBA" id="ARBA00022771"/>
    </source>
</evidence>
<dbReference type="PANTHER" id="PTHR24409">
    <property type="entry name" value="ZINC FINGER PROTEIN 142"/>
    <property type="match status" value="1"/>
</dbReference>
<dbReference type="Pfam" id="PF12874">
    <property type="entry name" value="zf-met"/>
    <property type="match status" value="1"/>
</dbReference>
<dbReference type="STRING" id="742152.A0A2H3K3G2"/>
<feature type="transmembrane region" description="Helical" evidence="7">
    <location>
        <begin position="389"/>
        <end position="411"/>
    </location>
</feature>
<keyword evidence="3 5" id="KW-0863">Zinc-finger</keyword>
<dbReference type="GO" id="GO:0005634">
    <property type="term" value="C:nucleus"/>
    <property type="evidence" value="ECO:0007669"/>
    <property type="project" value="TreeGrafter"/>
</dbReference>
<feature type="region of interest" description="Disordered" evidence="6">
    <location>
        <begin position="273"/>
        <end position="332"/>
    </location>
</feature>
<dbReference type="AlphaFoldDB" id="A0A2H3K3G2"/>
<keyword evidence="10" id="KW-1185">Reference proteome</keyword>